<sequence length="192" mass="22159">MIKTKSRASLAFVFVTILFFMGACAEFLPYRYQNVYRMTGPTVSSEKYFADENIEALFWIDAKKIHFQIKNRTDEDITIDWGKAAFINVDQLRHKLANKDSIFSTKQTNPDPTTLAPGASLVDFVAPIANVKKLEEWTWYVYPLFNLMDKDALKNRGNEIGIDLPIKIKGEWKTYMFRFVVSNVIPSLQRAN</sequence>
<reference evidence="1" key="1">
    <citation type="submission" date="2018-06" db="EMBL/GenBank/DDBJ databases">
        <authorList>
            <person name="Zhirakovskaya E."/>
        </authorList>
    </citation>
    <scope>NUCLEOTIDE SEQUENCE</scope>
</reference>
<accession>A0A3B1BHN3</accession>
<gene>
    <name evidence="1" type="ORF">MNBD_NITROSPINAE02-567</name>
</gene>
<protein>
    <recommendedName>
        <fullName evidence="2">Lipoprotein</fullName>
    </recommendedName>
</protein>
<name>A0A3B1BHN3_9ZZZZ</name>
<dbReference type="PROSITE" id="PS51257">
    <property type="entry name" value="PROKAR_LIPOPROTEIN"/>
    <property type="match status" value="1"/>
</dbReference>
<evidence type="ECO:0000313" key="1">
    <source>
        <dbReference type="EMBL" id="VAX17836.1"/>
    </source>
</evidence>
<organism evidence="1">
    <name type="scientific">hydrothermal vent metagenome</name>
    <dbReference type="NCBI Taxonomy" id="652676"/>
    <lineage>
        <taxon>unclassified sequences</taxon>
        <taxon>metagenomes</taxon>
        <taxon>ecological metagenomes</taxon>
    </lineage>
</organism>
<dbReference type="EMBL" id="UOGE01000027">
    <property type="protein sequence ID" value="VAX17836.1"/>
    <property type="molecule type" value="Genomic_DNA"/>
</dbReference>
<dbReference type="AlphaFoldDB" id="A0A3B1BHN3"/>
<proteinExistence type="predicted"/>
<evidence type="ECO:0008006" key="2">
    <source>
        <dbReference type="Google" id="ProtNLM"/>
    </source>
</evidence>